<evidence type="ECO:0000313" key="3">
    <source>
        <dbReference type="Proteomes" id="UP000185687"/>
    </source>
</evidence>
<accession>A0A1N7BUA2</accession>
<dbReference type="STRING" id="588898.BB347_08220"/>
<dbReference type="GeneID" id="30955921"/>
<gene>
    <name evidence="1" type="ORF">BB347_08220</name>
    <name evidence="2" type="ORF">SAMN05421809_1362</name>
</gene>
<proteinExistence type="predicted"/>
<organism evidence="2 3">
    <name type="scientific">Natronorubrum daqingense</name>
    <dbReference type="NCBI Taxonomy" id="588898"/>
    <lineage>
        <taxon>Archaea</taxon>
        <taxon>Methanobacteriati</taxon>
        <taxon>Methanobacteriota</taxon>
        <taxon>Stenosarchaea group</taxon>
        <taxon>Halobacteria</taxon>
        <taxon>Halobacteriales</taxon>
        <taxon>Natrialbaceae</taxon>
        <taxon>Natronorubrum</taxon>
    </lineage>
</organism>
<evidence type="ECO:0000313" key="2">
    <source>
        <dbReference type="EMBL" id="SIR54941.1"/>
    </source>
</evidence>
<name>A0A1N7BUA2_9EURY</name>
<dbReference type="RefSeq" id="WP_076580432.1">
    <property type="nucleotide sequence ID" value="NZ_CP019327.1"/>
</dbReference>
<dbReference type="EMBL" id="CP019327">
    <property type="protein sequence ID" value="APX96601.1"/>
    <property type="molecule type" value="Genomic_DNA"/>
</dbReference>
<dbReference type="EMBL" id="FTNP01000002">
    <property type="protein sequence ID" value="SIR54941.1"/>
    <property type="molecule type" value="Genomic_DNA"/>
</dbReference>
<keyword evidence="3" id="KW-1185">Reference proteome</keyword>
<dbReference type="Proteomes" id="UP000187321">
    <property type="component" value="Chromosome"/>
</dbReference>
<evidence type="ECO:0000313" key="1">
    <source>
        <dbReference type="EMBL" id="APX96601.1"/>
    </source>
</evidence>
<protein>
    <submittedName>
        <fullName evidence="2">Uncharacterized protein</fullName>
    </submittedName>
</protein>
<dbReference type="InterPro" id="IPR058440">
    <property type="entry name" value="DUF8127"/>
</dbReference>
<dbReference type="Proteomes" id="UP000185687">
    <property type="component" value="Unassembled WGS sequence"/>
</dbReference>
<sequence>MQGLPSLTPFRRDLALALLALALLAVPLWGASYIPPTTSYQYDRAEVVSTETSIEYVDGGMPSTVPVSDEIGCADPWEIRTCTLEGQLENETVTTEYTSSDPDSDAETLSDWDRYGYVLLDETLYETTHAANESAPSDDGGYRIDIGLEPASTDAALADVAVDSSAVSSEAATVANEGHLETDEEIDVPETPIETDDGSYYRVYESGSSSRSVLVTPVIDALLPFVPAGVGLFLLIGLSRRVEVAYTGSDAED</sequence>
<reference evidence="2 3" key="2">
    <citation type="submission" date="2017-01" db="EMBL/GenBank/DDBJ databases">
        <authorList>
            <person name="Mah S.A."/>
            <person name="Swanson W.J."/>
            <person name="Moy G.W."/>
            <person name="Vacquier V.D."/>
        </authorList>
    </citation>
    <scope>NUCLEOTIDE SEQUENCE [LARGE SCALE GENOMIC DNA]</scope>
    <source>
        <strain evidence="2 3">CGMCC 1.8909</strain>
    </source>
</reference>
<dbReference type="KEGG" id="hda:BB347_08220"/>
<dbReference type="Pfam" id="PF26448">
    <property type="entry name" value="DUF8127"/>
    <property type="match status" value="1"/>
</dbReference>
<reference evidence="1 4" key="1">
    <citation type="submission" date="2017-01" db="EMBL/GenBank/DDBJ databases">
        <title>Complete genome sequence of Haloterrigena daqingensis type strain (JX313T).</title>
        <authorList>
            <person name="Shuang W."/>
        </authorList>
    </citation>
    <scope>NUCLEOTIDE SEQUENCE [LARGE SCALE GENOMIC DNA]</scope>
    <source>
        <strain evidence="1 4">JX313</strain>
    </source>
</reference>
<evidence type="ECO:0000313" key="4">
    <source>
        <dbReference type="Proteomes" id="UP000187321"/>
    </source>
</evidence>
<dbReference type="AlphaFoldDB" id="A0A1N7BUA2"/>
<dbReference type="OrthoDB" id="174768at2157"/>